<dbReference type="Gene3D" id="2.60.120.380">
    <property type="match status" value="1"/>
</dbReference>
<keyword evidence="4" id="KW-1185">Reference proteome</keyword>
<feature type="region of interest" description="Disordered" evidence="1">
    <location>
        <begin position="163"/>
        <end position="184"/>
    </location>
</feature>
<keyword evidence="2" id="KW-0472">Membrane</keyword>
<name>A0A9W7KN08_9PROT</name>
<protein>
    <submittedName>
        <fullName evidence="3">Uncharacterized protein</fullName>
    </submittedName>
</protein>
<keyword evidence="2" id="KW-1133">Transmembrane helix</keyword>
<evidence type="ECO:0000313" key="4">
    <source>
        <dbReference type="Proteomes" id="UP000480854"/>
    </source>
</evidence>
<keyword evidence="2" id="KW-0812">Transmembrane</keyword>
<sequence>MVRKPIADTTLAGLRPLGVAGRRVLDSWEQIDSYLRTAPQPGLADLFAEPVAQPGGRITWFAPEGKSVKRFQDLSPADQETLRAALEAKVAQVEAMAGPLLGSSNQTARLIGETLQRALSLPGDSEGIKKFLFSVDGEPVLINWGTEPEGALPAHNPLKEFIRRAAPPPPPAAPPPVTVPPAEPPAAAPAPVPILVERPFAWWSLLWLLFALLTAWIFYVLMIGCGIWPGGSLLNHCPVRPMAMAPAPAPESVRTDALRAELASLEQRLEQAPRCEPPTPAAPRRANSEFDRRMAESGAAEGELTVTLIWNTSADLDLHVGCPDGAEIYFRNTTACGGVLDVDANSASPIARPVENIHFRQAKPGSYRIEVNNFKDRGAGSSSFQVRVKKGSEETVYDGQLGTSGKVRVVDVTIP</sequence>
<dbReference type="AlphaFoldDB" id="A0A9W7KN08"/>
<dbReference type="OrthoDB" id="7285465at2"/>
<dbReference type="EMBL" id="QOKW01000059">
    <property type="protein sequence ID" value="KAA0675697.1"/>
    <property type="molecule type" value="Genomic_DNA"/>
</dbReference>
<gene>
    <name evidence="3" type="ORF">DS843_30420</name>
</gene>
<evidence type="ECO:0000256" key="2">
    <source>
        <dbReference type="SAM" id="Phobius"/>
    </source>
</evidence>
<comment type="caution">
    <text evidence="3">The sequence shown here is derived from an EMBL/GenBank/DDBJ whole genome shotgun (WGS) entry which is preliminary data.</text>
</comment>
<dbReference type="RefSeq" id="WP_149472565.1">
    <property type="nucleotide sequence ID" value="NZ_QOKW01000059.1"/>
</dbReference>
<reference evidence="3 4" key="1">
    <citation type="submission" date="2018-07" db="EMBL/GenBank/DDBJ databases">
        <title>Genome sequence of Azospirillum sp. ATCC 49961.</title>
        <authorList>
            <person name="Sant'Anna F.H."/>
            <person name="Baldani J.I."/>
            <person name="Zilli J.E."/>
            <person name="Reis V.M."/>
            <person name="Hartmann A."/>
            <person name="Cruz L."/>
            <person name="de Souza E.M."/>
            <person name="de Oliveira Pedrosa F."/>
            <person name="Passaglia L.M.P."/>
        </authorList>
    </citation>
    <scope>NUCLEOTIDE SEQUENCE [LARGE SCALE GENOMIC DNA]</scope>
    <source>
        <strain evidence="3 4">ATCC 49961</strain>
    </source>
</reference>
<evidence type="ECO:0000256" key="1">
    <source>
        <dbReference type="SAM" id="MobiDB-lite"/>
    </source>
</evidence>
<accession>A0A9W7KN08</accession>
<organism evidence="3 4">
    <name type="scientific">Roseomonas genomospecies 6</name>
    <dbReference type="NCBI Taxonomy" id="214106"/>
    <lineage>
        <taxon>Bacteria</taxon>
        <taxon>Pseudomonadati</taxon>
        <taxon>Pseudomonadota</taxon>
        <taxon>Alphaproteobacteria</taxon>
        <taxon>Acetobacterales</taxon>
        <taxon>Roseomonadaceae</taxon>
        <taxon>Roseomonas</taxon>
    </lineage>
</organism>
<evidence type="ECO:0000313" key="3">
    <source>
        <dbReference type="EMBL" id="KAA0675697.1"/>
    </source>
</evidence>
<proteinExistence type="predicted"/>
<dbReference type="Proteomes" id="UP000480854">
    <property type="component" value="Unassembled WGS sequence"/>
</dbReference>
<feature type="compositionally biased region" description="Pro residues" evidence="1">
    <location>
        <begin position="166"/>
        <end position="184"/>
    </location>
</feature>
<feature type="transmembrane region" description="Helical" evidence="2">
    <location>
        <begin position="200"/>
        <end position="221"/>
    </location>
</feature>